<protein>
    <submittedName>
        <fullName evidence="7">30S ribosomal protein S3</fullName>
    </submittedName>
</protein>
<accession>A0A644T651</accession>
<dbReference type="SUPFAM" id="SSF54814">
    <property type="entry name" value="Prokaryotic type KH domain (KH-domain type II)"/>
    <property type="match status" value="1"/>
</dbReference>
<dbReference type="InterPro" id="IPR005704">
    <property type="entry name" value="Ribosomal_uS3_bac-typ"/>
</dbReference>
<keyword evidence="4 7" id="KW-0689">Ribosomal protein</keyword>
<evidence type="ECO:0000256" key="1">
    <source>
        <dbReference type="ARBA" id="ARBA00010761"/>
    </source>
</evidence>
<organism evidence="7">
    <name type="scientific">bioreactor metagenome</name>
    <dbReference type="NCBI Taxonomy" id="1076179"/>
    <lineage>
        <taxon>unclassified sequences</taxon>
        <taxon>metagenomes</taxon>
        <taxon>ecological metagenomes</taxon>
    </lineage>
</organism>
<reference evidence="7" key="1">
    <citation type="submission" date="2019-08" db="EMBL/GenBank/DDBJ databases">
        <authorList>
            <person name="Kucharzyk K."/>
            <person name="Murdoch R.W."/>
            <person name="Higgins S."/>
            <person name="Loffler F."/>
        </authorList>
    </citation>
    <scope>NUCLEOTIDE SEQUENCE</scope>
</reference>
<dbReference type="PROSITE" id="PS50823">
    <property type="entry name" value="KH_TYPE_2"/>
    <property type="match status" value="1"/>
</dbReference>
<proteinExistence type="inferred from homology"/>
<evidence type="ECO:0000256" key="5">
    <source>
        <dbReference type="ARBA" id="ARBA00023274"/>
    </source>
</evidence>
<dbReference type="InterPro" id="IPR004087">
    <property type="entry name" value="KH_dom"/>
</dbReference>
<dbReference type="GO" id="GO:0003735">
    <property type="term" value="F:structural constituent of ribosome"/>
    <property type="evidence" value="ECO:0007669"/>
    <property type="project" value="InterPro"/>
</dbReference>
<feature type="domain" description="KH type-2" evidence="6">
    <location>
        <begin position="39"/>
        <end position="114"/>
    </location>
</feature>
<dbReference type="SUPFAM" id="SSF54821">
    <property type="entry name" value="Ribosomal protein S3 C-terminal domain"/>
    <property type="match status" value="1"/>
</dbReference>
<dbReference type="GO" id="GO:0022627">
    <property type="term" value="C:cytosolic small ribosomal subunit"/>
    <property type="evidence" value="ECO:0007669"/>
    <property type="project" value="TreeGrafter"/>
</dbReference>
<gene>
    <name evidence="7" type="primary">rpsC_2</name>
    <name evidence="7" type="ORF">SDC9_08025</name>
</gene>
<sequence>MTHIVNPYSHRVGIIRGWKSRWFGNKGNFVSNLKGDVLLRKYLDKRLRGMYVAEVEIERSQKEFRVAIHTSRPGMIIGRGGDGIDKLRKDIVKEMKRAETEFPANFKLDIVEVANPEASAAIVAQMVADQLEKRIPFRRVLKGTIEKVMANREVFGARIAVAGRLGGAEMARREQIRKGGIPLQTLRADIDFAKEKAYMPYGTIGIKVWIYRGMKYEKDAHTKGYSSVNEELSKK</sequence>
<dbReference type="InterPro" id="IPR036419">
    <property type="entry name" value="Ribosomal_S3_C_sf"/>
</dbReference>
<dbReference type="GO" id="GO:0006412">
    <property type="term" value="P:translation"/>
    <property type="evidence" value="ECO:0007669"/>
    <property type="project" value="InterPro"/>
</dbReference>
<dbReference type="InterPro" id="IPR004044">
    <property type="entry name" value="KH_dom_type_2"/>
</dbReference>
<dbReference type="NCBIfam" id="TIGR01009">
    <property type="entry name" value="rpsC_bact"/>
    <property type="match status" value="1"/>
</dbReference>
<keyword evidence="3" id="KW-0694">RNA-binding</keyword>
<dbReference type="PANTHER" id="PTHR11760:SF19">
    <property type="entry name" value="SMALL RIBOSOMAL SUBUNIT PROTEIN US3C"/>
    <property type="match status" value="1"/>
</dbReference>
<dbReference type="InterPro" id="IPR001351">
    <property type="entry name" value="Ribosomal_uS3_C"/>
</dbReference>
<dbReference type="PROSITE" id="PS50084">
    <property type="entry name" value="KH_TYPE_1"/>
    <property type="match status" value="1"/>
</dbReference>
<dbReference type="InterPro" id="IPR018280">
    <property type="entry name" value="Ribosomal_uS3_CS"/>
</dbReference>
<dbReference type="GO" id="GO:0019843">
    <property type="term" value="F:rRNA binding"/>
    <property type="evidence" value="ECO:0007669"/>
    <property type="project" value="UniProtKB-KW"/>
</dbReference>
<dbReference type="Pfam" id="PF07650">
    <property type="entry name" value="KH_2"/>
    <property type="match status" value="1"/>
</dbReference>
<evidence type="ECO:0000256" key="4">
    <source>
        <dbReference type="ARBA" id="ARBA00022980"/>
    </source>
</evidence>
<dbReference type="FunFam" id="3.30.300.20:FF:000001">
    <property type="entry name" value="30S ribosomal protein S3"/>
    <property type="match status" value="1"/>
</dbReference>
<dbReference type="Gene3D" id="3.30.300.20">
    <property type="match status" value="1"/>
</dbReference>
<dbReference type="PANTHER" id="PTHR11760">
    <property type="entry name" value="30S/40S RIBOSOMAL PROTEIN S3"/>
    <property type="match status" value="1"/>
</dbReference>
<dbReference type="CDD" id="cd02412">
    <property type="entry name" value="KH-II_30S_S3"/>
    <property type="match status" value="1"/>
</dbReference>
<evidence type="ECO:0000256" key="3">
    <source>
        <dbReference type="ARBA" id="ARBA00022884"/>
    </source>
</evidence>
<dbReference type="Pfam" id="PF00189">
    <property type="entry name" value="Ribosomal_S3_C"/>
    <property type="match status" value="1"/>
</dbReference>
<dbReference type="SMART" id="SM00322">
    <property type="entry name" value="KH"/>
    <property type="match status" value="1"/>
</dbReference>
<dbReference type="EMBL" id="VSSQ01000017">
    <property type="protein sequence ID" value="MPL62405.1"/>
    <property type="molecule type" value="Genomic_DNA"/>
</dbReference>
<comment type="caution">
    <text evidence="7">The sequence shown here is derived from an EMBL/GenBank/DDBJ whole genome shotgun (WGS) entry which is preliminary data.</text>
</comment>
<evidence type="ECO:0000256" key="2">
    <source>
        <dbReference type="ARBA" id="ARBA00022730"/>
    </source>
</evidence>
<dbReference type="AlphaFoldDB" id="A0A644T651"/>
<keyword evidence="2" id="KW-0699">rRNA-binding</keyword>
<evidence type="ECO:0000313" key="7">
    <source>
        <dbReference type="EMBL" id="MPL62405.1"/>
    </source>
</evidence>
<dbReference type="PROSITE" id="PS00548">
    <property type="entry name" value="RIBOSOMAL_S3"/>
    <property type="match status" value="1"/>
</dbReference>
<dbReference type="InterPro" id="IPR015946">
    <property type="entry name" value="KH_dom-like_a/b"/>
</dbReference>
<dbReference type="InterPro" id="IPR057258">
    <property type="entry name" value="Ribosomal_uS3"/>
</dbReference>
<dbReference type="Gene3D" id="3.30.1140.32">
    <property type="entry name" value="Ribosomal protein S3, C-terminal domain"/>
    <property type="match status" value="1"/>
</dbReference>
<comment type="similarity">
    <text evidence="1">Belongs to the universal ribosomal protein uS3 family.</text>
</comment>
<keyword evidence="5" id="KW-0687">Ribonucleoprotein</keyword>
<name>A0A644T651_9ZZZZ</name>
<dbReference type="HAMAP" id="MF_01309_B">
    <property type="entry name" value="Ribosomal_uS3_B"/>
    <property type="match status" value="1"/>
</dbReference>
<dbReference type="InterPro" id="IPR009019">
    <property type="entry name" value="KH_sf_prok-type"/>
</dbReference>
<evidence type="ECO:0000259" key="6">
    <source>
        <dbReference type="PROSITE" id="PS50823"/>
    </source>
</evidence>